<accession>A0ACC2P4E5</accession>
<gene>
    <name evidence="1" type="ORF">QAD02_014261</name>
</gene>
<reference evidence="1" key="1">
    <citation type="submission" date="2023-04" db="EMBL/GenBank/DDBJ databases">
        <title>A chromosome-level genome assembly of the parasitoid wasp Eretmocerus hayati.</title>
        <authorList>
            <person name="Zhong Y."/>
            <person name="Liu S."/>
            <person name="Liu Y."/>
        </authorList>
    </citation>
    <scope>NUCLEOTIDE SEQUENCE</scope>
    <source>
        <strain evidence="1">ZJU_SS_LIU_2023</strain>
    </source>
</reference>
<dbReference type="EMBL" id="CM056742">
    <property type="protein sequence ID" value="KAJ8678474.1"/>
    <property type="molecule type" value="Genomic_DNA"/>
</dbReference>
<dbReference type="Proteomes" id="UP001239111">
    <property type="component" value="Chromosome 2"/>
</dbReference>
<keyword evidence="2" id="KW-1185">Reference proteome</keyword>
<evidence type="ECO:0000313" key="1">
    <source>
        <dbReference type="EMBL" id="KAJ8678474.1"/>
    </source>
</evidence>
<protein>
    <submittedName>
        <fullName evidence="1">Uncharacterized protein</fullName>
    </submittedName>
</protein>
<proteinExistence type="predicted"/>
<evidence type="ECO:0000313" key="2">
    <source>
        <dbReference type="Proteomes" id="UP001239111"/>
    </source>
</evidence>
<sequence>MVYDNRHRTFLQAIMHGGAVLDQDATNMCQKIFQQTSDVSTVTGLINDKLAPLAMCMKSGICEMTGNKYWSVVGTVHEENLIIENEYTPAQKAFLRVIFSEIIGSQEKCIQNTDCLNLVHTFGHKMNMAEAESFLRRVVKQKWLHCKDGYYYMGVRSIIELMPYFRATYQDHFLNCDLCKEVVFNGQKCDHCPFAAHNYCLARYVSLNKTDKCLNCKKELDISNLPTECQFPQRSAPENGDDLMEVCEDNDNPSQKSKSRKSKKRSRAI</sequence>
<comment type="caution">
    <text evidence="1">The sequence shown here is derived from an EMBL/GenBank/DDBJ whole genome shotgun (WGS) entry which is preliminary data.</text>
</comment>
<name>A0ACC2P4E5_9HYME</name>
<organism evidence="1 2">
    <name type="scientific">Eretmocerus hayati</name>
    <dbReference type="NCBI Taxonomy" id="131215"/>
    <lineage>
        <taxon>Eukaryota</taxon>
        <taxon>Metazoa</taxon>
        <taxon>Ecdysozoa</taxon>
        <taxon>Arthropoda</taxon>
        <taxon>Hexapoda</taxon>
        <taxon>Insecta</taxon>
        <taxon>Pterygota</taxon>
        <taxon>Neoptera</taxon>
        <taxon>Endopterygota</taxon>
        <taxon>Hymenoptera</taxon>
        <taxon>Apocrita</taxon>
        <taxon>Proctotrupomorpha</taxon>
        <taxon>Chalcidoidea</taxon>
        <taxon>Aphelinidae</taxon>
        <taxon>Aphelininae</taxon>
        <taxon>Eretmocerus</taxon>
    </lineage>
</organism>